<proteinExistence type="evidence at transcript level"/>
<feature type="chain" id="PRO_5018331691" evidence="1">
    <location>
        <begin position="21"/>
        <end position="141"/>
    </location>
</feature>
<protein>
    <submittedName>
        <fullName evidence="2">Shell matrix protein</fullName>
    </submittedName>
</protein>
<accession>A0A3G9CLT2</accession>
<dbReference type="EMBL" id="FX982993">
    <property type="protein sequence ID" value="BAS30461.1"/>
    <property type="molecule type" value="mRNA"/>
</dbReference>
<sequence length="141" mass="15534">MRSYFCACGVLLVTIAIVTGQPEPPEPGQKANPCEGLTFNDGCNTCIVEGNEATCEEHQQCTVCHRRYPYGAIWYEDRRSRMCFCGGEEGQVRKICSDSKCGICVPGKAWFKDSCGNVCCCTNTWGKSQVQCSQEQCSGPY</sequence>
<evidence type="ECO:0000256" key="1">
    <source>
        <dbReference type="SAM" id="SignalP"/>
    </source>
</evidence>
<feature type="signal peptide" evidence="1">
    <location>
        <begin position="1"/>
        <end position="20"/>
    </location>
</feature>
<keyword evidence="1" id="KW-0732">Signal</keyword>
<reference evidence="2" key="1">
    <citation type="journal article" date="2015" name="Proteome Sci.">
        <title>Proteome analysis of shell matrix proteins in the brachiopod Laqueus rubellus.</title>
        <authorList>
            <person name="Isowa Y."/>
            <person name="Sarashina I."/>
            <person name="Oshima K."/>
            <person name="Kito K."/>
            <person name="Hattori M."/>
            <person name="Endo K."/>
        </authorList>
    </citation>
    <scope>NUCLEOTIDE SEQUENCE</scope>
    <source>
        <tissue evidence="2">Mantle</tissue>
    </source>
</reference>
<organism evidence="2">
    <name type="scientific">Laqueus rubellus</name>
    <name type="common">Lampshell</name>
    <dbReference type="NCBI Taxonomy" id="93892"/>
    <lineage>
        <taxon>Eukaryota</taxon>
        <taxon>Metazoa</taxon>
        <taxon>Spiralia</taxon>
        <taxon>Lophotrochozoa</taxon>
        <taxon>Brachiopoda</taxon>
        <taxon>Rhynchonelliformea</taxon>
        <taxon>Rhynchonellata</taxon>
        <taxon>Terebratellidina</taxon>
        <taxon>Laqueoidea</taxon>
        <taxon>Laqueidae</taxon>
        <taxon>Laqueus</taxon>
    </lineage>
</organism>
<dbReference type="AlphaFoldDB" id="A0A3G9CLT2"/>
<evidence type="ECO:0000313" key="2">
    <source>
        <dbReference type="EMBL" id="BAS30461.1"/>
    </source>
</evidence>
<name>A0A3G9CLT2_LAQRU</name>